<name>A0ABN8JDK5_9NEOP</name>
<evidence type="ECO:0000256" key="1">
    <source>
        <dbReference type="SAM" id="MobiDB-lite"/>
    </source>
</evidence>
<feature type="non-terminal residue" evidence="2">
    <location>
        <position position="211"/>
    </location>
</feature>
<evidence type="ECO:0000313" key="3">
    <source>
        <dbReference type="Proteomes" id="UP000837857"/>
    </source>
</evidence>
<reference evidence="2" key="1">
    <citation type="submission" date="2022-03" db="EMBL/GenBank/DDBJ databases">
        <authorList>
            <person name="Martin H S."/>
        </authorList>
    </citation>
    <scope>NUCLEOTIDE SEQUENCE</scope>
</reference>
<sequence>MVWAYGLGAMYSYTKPEGSGQQPGGGIVSAKYRRSCHEWDRLAIPRGGQRRESSVCKRAPPRADCPPAPRRPRARTAPRRSIASRDVKNLSSRAEGGPEKNRAWGTLIVCIAHELRGTFGQELDLRAVCSGQTNGGRAGPACLPAGALLPRSVALYASLASCSTYLHKFMSKLRRPGPAPLIKHRTELIPSLKGNRRTLHTTRSSMGAVGN</sequence>
<evidence type="ECO:0000313" key="2">
    <source>
        <dbReference type="EMBL" id="CAH2077331.1"/>
    </source>
</evidence>
<proteinExistence type="predicted"/>
<keyword evidence="3" id="KW-1185">Reference proteome</keyword>
<dbReference type="Proteomes" id="UP000837857">
    <property type="component" value="Chromosome 9"/>
</dbReference>
<feature type="region of interest" description="Disordered" evidence="1">
    <location>
        <begin position="50"/>
        <end position="98"/>
    </location>
</feature>
<organism evidence="2 3">
    <name type="scientific">Iphiclides podalirius</name>
    <name type="common">scarce swallowtail</name>
    <dbReference type="NCBI Taxonomy" id="110791"/>
    <lineage>
        <taxon>Eukaryota</taxon>
        <taxon>Metazoa</taxon>
        <taxon>Ecdysozoa</taxon>
        <taxon>Arthropoda</taxon>
        <taxon>Hexapoda</taxon>
        <taxon>Insecta</taxon>
        <taxon>Pterygota</taxon>
        <taxon>Neoptera</taxon>
        <taxon>Endopterygota</taxon>
        <taxon>Lepidoptera</taxon>
        <taxon>Glossata</taxon>
        <taxon>Ditrysia</taxon>
        <taxon>Papilionoidea</taxon>
        <taxon>Papilionidae</taxon>
        <taxon>Papilioninae</taxon>
        <taxon>Iphiclides</taxon>
    </lineage>
</organism>
<dbReference type="EMBL" id="OW152821">
    <property type="protein sequence ID" value="CAH2077331.1"/>
    <property type="molecule type" value="Genomic_DNA"/>
</dbReference>
<protein>
    <submittedName>
        <fullName evidence="2">Uncharacterized protein</fullName>
    </submittedName>
</protein>
<accession>A0ABN8JDK5</accession>
<gene>
    <name evidence="2" type="ORF">IPOD504_LOCUS17659</name>
</gene>